<reference evidence="1" key="1">
    <citation type="submission" date="2020-05" db="EMBL/GenBank/DDBJ databases">
        <title>Phylogenomic resolution of chytrid fungi.</title>
        <authorList>
            <person name="Stajich J.E."/>
            <person name="Amses K."/>
            <person name="Simmons R."/>
            <person name="Seto K."/>
            <person name="Myers J."/>
            <person name="Bonds A."/>
            <person name="Quandt C.A."/>
            <person name="Barry K."/>
            <person name="Liu P."/>
            <person name="Grigoriev I."/>
            <person name="Longcore J.E."/>
            <person name="James T.Y."/>
        </authorList>
    </citation>
    <scope>NUCLEOTIDE SEQUENCE</scope>
    <source>
        <strain evidence="1">JEL0476</strain>
    </source>
</reference>
<proteinExistence type="predicted"/>
<accession>A0AAD5TXX2</accession>
<comment type="caution">
    <text evidence="1">The sequence shown here is derived from an EMBL/GenBank/DDBJ whole genome shotgun (WGS) entry which is preliminary data.</text>
</comment>
<evidence type="ECO:0000313" key="1">
    <source>
        <dbReference type="EMBL" id="KAJ3201982.1"/>
    </source>
</evidence>
<feature type="non-terminal residue" evidence="1">
    <location>
        <position position="108"/>
    </location>
</feature>
<keyword evidence="2" id="KW-1185">Reference proteome</keyword>
<evidence type="ECO:0000313" key="2">
    <source>
        <dbReference type="Proteomes" id="UP001211065"/>
    </source>
</evidence>
<name>A0AAD5TXX2_9FUNG</name>
<dbReference type="EMBL" id="JADGJW010001640">
    <property type="protein sequence ID" value="KAJ3201982.1"/>
    <property type="molecule type" value="Genomic_DNA"/>
</dbReference>
<protein>
    <submittedName>
        <fullName evidence="1">Uncharacterized protein</fullName>
    </submittedName>
</protein>
<dbReference type="AlphaFoldDB" id="A0AAD5TXX2"/>
<dbReference type="Proteomes" id="UP001211065">
    <property type="component" value="Unassembled WGS sequence"/>
</dbReference>
<gene>
    <name evidence="1" type="ORF">HK099_002039</name>
</gene>
<sequence>MFKFSNMQRLNKVLIKKQTLNRQLSSTSVFAPSFLKTFLPQVNFKGETTLGEIFDSAYTNYKYKMAYPIILWGVFLYANLWQDYRPEADKAVERQRQQYLKKMEFHQD</sequence>
<organism evidence="1 2">
    <name type="scientific">Clydaea vesicula</name>
    <dbReference type="NCBI Taxonomy" id="447962"/>
    <lineage>
        <taxon>Eukaryota</taxon>
        <taxon>Fungi</taxon>
        <taxon>Fungi incertae sedis</taxon>
        <taxon>Chytridiomycota</taxon>
        <taxon>Chytridiomycota incertae sedis</taxon>
        <taxon>Chytridiomycetes</taxon>
        <taxon>Lobulomycetales</taxon>
        <taxon>Lobulomycetaceae</taxon>
        <taxon>Clydaea</taxon>
    </lineage>
</organism>